<dbReference type="AlphaFoldDB" id="A0A7X0XDT5"/>
<accession>A0A7X0XDT5</accession>
<gene>
    <name evidence="1" type="ORF">HCI99_10195</name>
</gene>
<sequence length="108" mass="12360">MEFILNSNEQPLVEEILKLHPEEYCLIRLTSTMLQKSIIDASGFIRSLFKGGNIIDYSVHPQGGENKIVKTSILLENKSHKLETSFYRPHTKKGGPRFWILGFVKKSV</sequence>
<dbReference type="Proteomes" id="UP000533953">
    <property type="component" value="Unassembled WGS sequence"/>
</dbReference>
<evidence type="ECO:0000313" key="1">
    <source>
        <dbReference type="EMBL" id="MBC1492207.1"/>
    </source>
</evidence>
<dbReference type="EMBL" id="JAASTX010000011">
    <property type="protein sequence ID" value="MBC1492207.1"/>
    <property type="molecule type" value="Genomic_DNA"/>
</dbReference>
<reference evidence="1 2" key="1">
    <citation type="submission" date="2020-03" db="EMBL/GenBank/DDBJ databases">
        <title>Soil Listeria distribution.</title>
        <authorList>
            <person name="Liao J."/>
            <person name="Wiedmann M."/>
        </authorList>
    </citation>
    <scope>NUCLEOTIDE SEQUENCE [LARGE SCALE GENOMIC DNA]</scope>
    <source>
        <strain evidence="1 2">FSL L7-1547</strain>
    </source>
</reference>
<organism evidence="1 2">
    <name type="scientific">Listeria booriae</name>
    <dbReference type="NCBI Taxonomy" id="1552123"/>
    <lineage>
        <taxon>Bacteria</taxon>
        <taxon>Bacillati</taxon>
        <taxon>Bacillota</taxon>
        <taxon>Bacilli</taxon>
        <taxon>Bacillales</taxon>
        <taxon>Listeriaceae</taxon>
        <taxon>Listeria</taxon>
    </lineage>
</organism>
<dbReference type="RefSeq" id="WP_185417615.1">
    <property type="nucleotide sequence ID" value="NZ_JAASTX010000011.1"/>
</dbReference>
<comment type="caution">
    <text evidence="1">The sequence shown here is derived from an EMBL/GenBank/DDBJ whole genome shotgun (WGS) entry which is preliminary data.</text>
</comment>
<evidence type="ECO:0000313" key="2">
    <source>
        <dbReference type="Proteomes" id="UP000533953"/>
    </source>
</evidence>
<name>A0A7X0XDT5_9LIST</name>
<protein>
    <submittedName>
        <fullName evidence="1">Uncharacterized protein</fullName>
    </submittedName>
</protein>
<proteinExistence type="predicted"/>